<name>A0A7K4HLU7_9EURY</name>
<keyword evidence="1" id="KW-0472">Membrane</keyword>
<gene>
    <name evidence="2" type="ORF">HWN36_00860</name>
</gene>
<proteinExistence type="predicted"/>
<dbReference type="AlphaFoldDB" id="A0A7K4HLU7"/>
<keyword evidence="1" id="KW-1133">Transmembrane helix</keyword>
<dbReference type="RefSeq" id="WP_176787446.1">
    <property type="nucleotide sequence ID" value="NZ_JABXWR010000001.1"/>
</dbReference>
<dbReference type="Proteomes" id="UP000570823">
    <property type="component" value="Unassembled WGS sequence"/>
</dbReference>
<accession>A0A7K4HLU7</accession>
<organism evidence="2 3">
    <name type="scientific">Methanofollis tationis</name>
    <dbReference type="NCBI Taxonomy" id="81417"/>
    <lineage>
        <taxon>Archaea</taxon>
        <taxon>Methanobacteriati</taxon>
        <taxon>Methanobacteriota</taxon>
        <taxon>Stenosarchaea group</taxon>
        <taxon>Methanomicrobia</taxon>
        <taxon>Methanomicrobiales</taxon>
        <taxon>Methanomicrobiaceae</taxon>
        <taxon>Methanofollis</taxon>
    </lineage>
</organism>
<protein>
    <submittedName>
        <fullName evidence="2">Uncharacterized protein</fullName>
    </submittedName>
</protein>
<evidence type="ECO:0000313" key="3">
    <source>
        <dbReference type="Proteomes" id="UP000570823"/>
    </source>
</evidence>
<evidence type="ECO:0000313" key="2">
    <source>
        <dbReference type="EMBL" id="NVO65900.1"/>
    </source>
</evidence>
<keyword evidence="1" id="KW-0812">Transmembrane</keyword>
<feature type="transmembrane region" description="Helical" evidence="1">
    <location>
        <begin position="20"/>
        <end position="52"/>
    </location>
</feature>
<dbReference type="OrthoDB" id="109445at2157"/>
<evidence type="ECO:0000256" key="1">
    <source>
        <dbReference type="SAM" id="Phobius"/>
    </source>
</evidence>
<reference evidence="2 3" key="1">
    <citation type="submission" date="2020-06" db="EMBL/GenBank/DDBJ databases">
        <title>Methanofollis fontis sp. nov., a methanogen isolated from marine sediments near a cold seep at Four-Way Closure Ridge offshore southwestern Taiwan.</title>
        <authorList>
            <person name="Chen S.-C."/>
            <person name="Teng N.-H."/>
            <person name="Lin Y.-S."/>
            <person name="Lai M.-C."/>
            <person name="Chen H.-H."/>
            <person name="Wang C.-C."/>
        </authorList>
    </citation>
    <scope>NUCLEOTIDE SEQUENCE [LARGE SCALE GENOMIC DNA]</scope>
    <source>
        <strain evidence="2 3">DSM 2702</strain>
    </source>
</reference>
<keyword evidence="3" id="KW-1185">Reference proteome</keyword>
<comment type="caution">
    <text evidence="2">The sequence shown here is derived from an EMBL/GenBank/DDBJ whole genome shotgun (WGS) entry which is preliminary data.</text>
</comment>
<sequence length="122" mass="14124">MDVNFKRYGLYLVRWQLSTPILAGVLIILATMDALIATIIANLIGGLIFFWVDRFIFTSKVLDAQWEVKDNIACVDCGKVCRGYRLVKTPNYDKTDDREPEFRCEECSRKKSEELRKRGVKL</sequence>
<dbReference type="EMBL" id="JABXWR010000001">
    <property type="protein sequence ID" value="NVO65900.1"/>
    <property type="molecule type" value="Genomic_DNA"/>
</dbReference>